<dbReference type="Pfam" id="PF00646">
    <property type="entry name" value="F-box"/>
    <property type="match status" value="1"/>
</dbReference>
<keyword evidence="4" id="KW-1185">Reference proteome</keyword>
<feature type="region of interest" description="Disordered" evidence="1">
    <location>
        <begin position="22"/>
        <end position="69"/>
    </location>
</feature>
<dbReference type="PANTHER" id="PTHR31900">
    <property type="entry name" value="F-BOX/RNI SUPERFAMILY PROTEIN-RELATED"/>
    <property type="match status" value="1"/>
</dbReference>
<gene>
    <name evidence="3" type="ORF">QYE76_049743</name>
</gene>
<protein>
    <recommendedName>
        <fullName evidence="2">F-box domain-containing protein</fullName>
    </recommendedName>
</protein>
<dbReference type="PROSITE" id="PS50181">
    <property type="entry name" value="FBOX"/>
    <property type="match status" value="1"/>
</dbReference>
<proteinExistence type="predicted"/>
<evidence type="ECO:0000256" key="1">
    <source>
        <dbReference type="SAM" id="MobiDB-lite"/>
    </source>
</evidence>
<dbReference type="InterPro" id="IPR032675">
    <property type="entry name" value="LRR_dom_sf"/>
</dbReference>
<dbReference type="EMBL" id="JAUUTY010000003">
    <property type="protein sequence ID" value="KAK1661584.1"/>
    <property type="molecule type" value="Genomic_DNA"/>
</dbReference>
<feature type="domain" description="F-box" evidence="2">
    <location>
        <begin position="84"/>
        <end position="134"/>
    </location>
</feature>
<dbReference type="Proteomes" id="UP001231189">
    <property type="component" value="Unassembled WGS sequence"/>
</dbReference>
<accession>A0AAD8WGL6</accession>
<dbReference type="SUPFAM" id="SSF81383">
    <property type="entry name" value="F-box domain"/>
    <property type="match status" value="1"/>
</dbReference>
<evidence type="ECO:0000313" key="4">
    <source>
        <dbReference type="Proteomes" id="UP001231189"/>
    </source>
</evidence>
<dbReference type="Gene3D" id="3.80.10.10">
    <property type="entry name" value="Ribonuclease Inhibitor"/>
    <property type="match status" value="1"/>
</dbReference>
<comment type="caution">
    <text evidence="3">The sequence shown here is derived from an EMBL/GenBank/DDBJ whole genome shotgun (WGS) entry which is preliminary data.</text>
</comment>
<organism evidence="3 4">
    <name type="scientific">Lolium multiflorum</name>
    <name type="common">Italian ryegrass</name>
    <name type="synonym">Lolium perenne subsp. multiflorum</name>
    <dbReference type="NCBI Taxonomy" id="4521"/>
    <lineage>
        <taxon>Eukaryota</taxon>
        <taxon>Viridiplantae</taxon>
        <taxon>Streptophyta</taxon>
        <taxon>Embryophyta</taxon>
        <taxon>Tracheophyta</taxon>
        <taxon>Spermatophyta</taxon>
        <taxon>Magnoliopsida</taxon>
        <taxon>Liliopsida</taxon>
        <taxon>Poales</taxon>
        <taxon>Poaceae</taxon>
        <taxon>BOP clade</taxon>
        <taxon>Pooideae</taxon>
        <taxon>Poodae</taxon>
        <taxon>Poeae</taxon>
        <taxon>Poeae Chloroplast Group 2 (Poeae type)</taxon>
        <taxon>Loliodinae</taxon>
        <taxon>Loliinae</taxon>
        <taxon>Lolium</taxon>
    </lineage>
</organism>
<dbReference type="AlphaFoldDB" id="A0AAD8WGL6"/>
<name>A0AAD8WGL6_LOLMU</name>
<dbReference type="InterPro" id="IPR050232">
    <property type="entry name" value="FBL13/AtMIF1-like"/>
</dbReference>
<feature type="compositionally biased region" description="Basic residues" evidence="1">
    <location>
        <begin position="27"/>
        <end position="39"/>
    </location>
</feature>
<evidence type="ECO:0000259" key="2">
    <source>
        <dbReference type="PROSITE" id="PS50181"/>
    </source>
</evidence>
<evidence type="ECO:0000313" key="3">
    <source>
        <dbReference type="EMBL" id="KAK1661584.1"/>
    </source>
</evidence>
<reference evidence="3" key="1">
    <citation type="submission" date="2023-07" db="EMBL/GenBank/DDBJ databases">
        <title>A chromosome-level genome assembly of Lolium multiflorum.</title>
        <authorList>
            <person name="Chen Y."/>
            <person name="Copetti D."/>
            <person name="Kolliker R."/>
            <person name="Studer B."/>
        </authorList>
    </citation>
    <scope>NUCLEOTIDE SEQUENCE</scope>
    <source>
        <strain evidence="3">02402/16</strain>
        <tissue evidence="3">Leaf</tissue>
    </source>
</reference>
<dbReference type="SUPFAM" id="SSF52047">
    <property type="entry name" value="RNI-like"/>
    <property type="match status" value="1"/>
</dbReference>
<dbReference type="PANTHER" id="PTHR31900:SF27">
    <property type="entry name" value="FBD DOMAIN-CONTAINING PROTEIN"/>
    <property type="match status" value="1"/>
</dbReference>
<dbReference type="InterPro" id="IPR001810">
    <property type="entry name" value="F-box_dom"/>
</dbReference>
<dbReference type="InterPro" id="IPR055411">
    <property type="entry name" value="LRR_FXL15/At3g58940/PEG3-like"/>
</dbReference>
<dbReference type="InterPro" id="IPR036047">
    <property type="entry name" value="F-box-like_dom_sf"/>
</dbReference>
<sequence>MVTRRRRPPPSVFIFPRFLHSSNTRFPHPRAKFPNHHRSSSPPPNPRTTPPRDSGSPLAAEMPPRRLSAKRRRCRATEAAAAEADALISLPPGVLDDILTRVGIRDAVRTSVLSRAWRRRWEALSSLDLNFPSLGYDKVPPEALGAVDCILLRFPGSVRRFCANLDNAYAGRIHDWLRVLSRRGIEILDLRFGYGFALPPSVFSCSRLTSLTLSSCVIPLLPLGFVAFPELRRLSLVYVQLQEYGGYQLEEIIETSPLLEYLSLISVLIRGDYVRKWVIRAPNLRHLQACSDYDDDGWILKKLTSLRRAEIAFTVFLVHRNFAKFLSGLVQVTELSVATGYIPIYDEEELEFEANGEFLNALWADGMCANLQVVQMSGIHWLPNEMSFIELILSKARRLHTLSISHSEEIVMSNEDALNELLRYRRASNEAQILFKGKTEDYY</sequence>
<dbReference type="Pfam" id="PF24758">
    <property type="entry name" value="LRR_At5g56370"/>
    <property type="match status" value="1"/>
</dbReference>